<protein>
    <submittedName>
        <fullName evidence="2">Uncharacterized protein</fullName>
    </submittedName>
</protein>
<sequence>MPIYVQLRTVIYCWCAILAGFPRSLPQGSRLINTIRVSWFTIEKKQMVNLSYPADGAGPTIVVELKSKPKSSTRRRWGKQQEASDQCPLAARMGRLGSAREEAPVADTDTLTRWCRDHGRHRSSSGGGRGGGASHSCASCVSHRETDETPIPSVIATLWLEGLLDRRHLVPRFQNKGVMKSTHACEKSMPPAVPPSTTTTTPRDHHSEEPNRTTMSASLAHLTEWACSH</sequence>
<dbReference type="Proteomes" id="UP000494206">
    <property type="component" value="Unassembled WGS sequence"/>
</dbReference>
<dbReference type="OrthoDB" id="7788983at2759"/>
<feature type="region of interest" description="Disordered" evidence="1">
    <location>
        <begin position="116"/>
        <end position="138"/>
    </location>
</feature>
<evidence type="ECO:0000313" key="2">
    <source>
        <dbReference type="EMBL" id="CAB3404943.1"/>
    </source>
</evidence>
<reference evidence="2 3" key="1">
    <citation type="submission" date="2020-04" db="EMBL/GenBank/DDBJ databases">
        <authorList>
            <person name="Laetsch R D."/>
            <person name="Stevens L."/>
            <person name="Kumar S."/>
            <person name="Blaxter L. M."/>
        </authorList>
    </citation>
    <scope>NUCLEOTIDE SEQUENCE [LARGE SCALE GENOMIC DNA]</scope>
</reference>
<comment type="caution">
    <text evidence="2">The sequence shown here is derived from an EMBL/GenBank/DDBJ whole genome shotgun (WGS) entry which is preliminary data.</text>
</comment>
<feature type="region of interest" description="Disordered" evidence="1">
    <location>
        <begin position="181"/>
        <end position="217"/>
    </location>
</feature>
<dbReference type="AlphaFoldDB" id="A0A8S1EXK1"/>
<keyword evidence="3" id="KW-1185">Reference proteome</keyword>
<evidence type="ECO:0000313" key="3">
    <source>
        <dbReference type="Proteomes" id="UP000494206"/>
    </source>
</evidence>
<accession>A0A8S1EXK1</accession>
<dbReference type="EMBL" id="CADEPM010000004">
    <property type="protein sequence ID" value="CAB3404943.1"/>
    <property type="molecule type" value="Genomic_DNA"/>
</dbReference>
<organism evidence="2 3">
    <name type="scientific">Caenorhabditis bovis</name>
    <dbReference type="NCBI Taxonomy" id="2654633"/>
    <lineage>
        <taxon>Eukaryota</taxon>
        <taxon>Metazoa</taxon>
        <taxon>Ecdysozoa</taxon>
        <taxon>Nematoda</taxon>
        <taxon>Chromadorea</taxon>
        <taxon>Rhabditida</taxon>
        <taxon>Rhabditina</taxon>
        <taxon>Rhabditomorpha</taxon>
        <taxon>Rhabditoidea</taxon>
        <taxon>Rhabditidae</taxon>
        <taxon>Peloderinae</taxon>
        <taxon>Caenorhabditis</taxon>
    </lineage>
</organism>
<evidence type="ECO:0000256" key="1">
    <source>
        <dbReference type="SAM" id="MobiDB-lite"/>
    </source>
</evidence>
<gene>
    <name evidence="2" type="ORF">CBOVIS_LOCUS7200</name>
</gene>
<name>A0A8S1EXK1_9PELO</name>
<proteinExistence type="predicted"/>
<feature type="compositionally biased region" description="Basic and acidic residues" evidence="1">
    <location>
        <begin position="202"/>
        <end position="211"/>
    </location>
</feature>